<name>A0A653CSN2_CALMS</name>
<dbReference type="AlphaFoldDB" id="A0A653CSN2"/>
<gene>
    <name evidence="1" type="ORF">CALMAC_LOCUS11535</name>
</gene>
<keyword evidence="2" id="KW-1185">Reference proteome</keyword>
<organism evidence="1 2">
    <name type="scientific">Callosobruchus maculatus</name>
    <name type="common">Southern cowpea weevil</name>
    <name type="synonym">Pulse bruchid</name>
    <dbReference type="NCBI Taxonomy" id="64391"/>
    <lineage>
        <taxon>Eukaryota</taxon>
        <taxon>Metazoa</taxon>
        <taxon>Ecdysozoa</taxon>
        <taxon>Arthropoda</taxon>
        <taxon>Hexapoda</taxon>
        <taxon>Insecta</taxon>
        <taxon>Pterygota</taxon>
        <taxon>Neoptera</taxon>
        <taxon>Endopterygota</taxon>
        <taxon>Coleoptera</taxon>
        <taxon>Polyphaga</taxon>
        <taxon>Cucujiformia</taxon>
        <taxon>Chrysomeloidea</taxon>
        <taxon>Chrysomelidae</taxon>
        <taxon>Bruchinae</taxon>
        <taxon>Bruchini</taxon>
        <taxon>Callosobruchus</taxon>
    </lineage>
</organism>
<reference evidence="1 2" key="1">
    <citation type="submission" date="2019-01" db="EMBL/GenBank/DDBJ databases">
        <authorList>
            <person name="Sayadi A."/>
        </authorList>
    </citation>
    <scope>NUCLEOTIDE SEQUENCE [LARGE SCALE GENOMIC DNA]</scope>
</reference>
<evidence type="ECO:0000313" key="1">
    <source>
        <dbReference type="EMBL" id="VEN50931.1"/>
    </source>
</evidence>
<proteinExistence type="predicted"/>
<dbReference type="Proteomes" id="UP000410492">
    <property type="component" value="Unassembled WGS sequence"/>
</dbReference>
<protein>
    <submittedName>
        <fullName evidence="1">Uncharacterized protein</fullName>
    </submittedName>
</protein>
<accession>A0A653CSN2</accession>
<sequence>MKIGAKLACHMVMNCGDLILWSGLGPAIYKVQSDRCQSRARHHHQHGHVNKSVGLMEYHDDCSLVYLIEKTGTLCKYKLD</sequence>
<dbReference type="EMBL" id="CAACVG010008739">
    <property type="protein sequence ID" value="VEN50931.1"/>
    <property type="molecule type" value="Genomic_DNA"/>
</dbReference>
<evidence type="ECO:0000313" key="2">
    <source>
        <dbReference type="Proteomes" id="UP000410492"/>
    </source>
</evidence>